<organism evidence="1 2">
    <name type="scientific">Simkania negevensis (strain ATCC VR-1471 / DSM 27360 / Z)</name>
    <dbReference type="NCBI Taxonomy" id="331113"/>
    <lineage>
        <taxon>Bacteria</taxon>
        <taxon>Pseudomonadati</taxon>
        <taxon>Chlamydiota</taxon>
        <taxon>Chlamydiia</taxon>
        <taxon>Parachlamydiales</taxon>
        <taxon>Simkaniaceae</taxon>
        <taxon>Simkania</taxon>
    </lineage>
</organism>
<dbReference type="KEGG" id="sng:SNE_A13500"/>
<name>F8L8T4_SIMNZ</name>
<evidence type="ECO:0000313" key="2">
    <source>
        <dbReference type="Proteomes" id="UP000000496"/>
    </source>
</evidence>
<protein>
    <submittedName>
        <fullName evidence="1">Uncharacterized protein</fullName>
    </submittedName>
</protein>
<keyword evidence="2" id="KW-1185">Reference proteome</keyword>
<dbReference type="HOGENOM" id="CLU_2332123_0_0_0"/>
<dbReference type="Proteomes" id="UP000000496">
    <property type="component" value="Chromosome gsn.131"/>
</dbReference>
<accession>F8L8T4</accession>
<gene>
    <name evidence="1" type="ordered locus">SNE_A13500</name>
</gene>
<reference key="1">
    <citation type="journal article" date="2011" name="Mol. Biol. Evol.">
        <title>Unity in variety -- the pan-genome of the Chlamydiae.</title>
        <authorList>
            <person name="Collingro A."/>
            <person name="Tischler P."/>
            <person name="Weinmaier T."/>
            <person name="Penz T."/>
            <person name="Heinz E."/>
            <person name="Brunham R.C."/>
            <person name="Read T.D."/>
            <person name="Bavoil P.M."/>
            <person name="Sachse K."/>
            <person name="Kahane S."/>
            <person name="Friedman M.G."/>
            <person name="Rattei T."/>
            <person name="Myers G.S.A."/>
            <person name="Horn M."/>
        </authorList>
    </citation>
    <scope>NUCLEOTIDE SEQUENCE</scope>
    <source>
        <strain>Z</strain>
    </source>
</reference>
<dbReference type="AlphaFoldDB" id="F8L8T4"/>
<dbReference type="EMBL" id="FR872582">
    <property type="protein sequence ID" value="CCB89227.1"/>
    <property type="molecule type" value="Genomic_DNA"/>
</dbReference>
<evidence type="ECO:0000313" key="1">
    <source>
        <dbReference type="EMBL" id="CCB89227.1"/>
    </source>
</evidence>
<proteinExistence type="predicted"/>
<sequence length="98" mass="11293">MYQSILPLFNSKFSQDQRLFFIFFHKECKMQTNIMLVKMLNRSVFVALLLTLTFLSGCKGYNIFLGHDGSPPILQEAADTRELINQETAQILEESLES</sequence>
<reference evidence="1 2" key="2">
    <citation type="journal article" date="2011" name="Mol. Biol. Evol.">
        <title>Unity in variety--the pan-genome of the Chlamydiae.</title>
        <authorList>
            <person name="Collingro A."/>
            <person name="Tischler P."/>
            <person name="Weinmaier T."/>
            <person name="Penz T."/>
            <person name="Heinz E."/>
            <person name="Brunham R.C."/>
            <person name="Read T.D."/>
            <person name="Bavoil P.M."/>
            <person name="Sachse K."/>
            <person name="Kahane S."/>
            <person name="Friedman M.G."/>
            <person name="Rattei T."/>
            <person name="Myers G.S."/>
            <person name="Horn M."/>
        </authorList>
    </citation>
    <scope>NUCLEOTIDE SEQUENCE [LARGE SCALE GENOMIC DNA]</scope>
    <source>
        <strain evidence="2">ATCC VR-1471 / Z</strain>
    </source>
</reference>